<gene>
    <name evidence="1" type="ORF">UY16_C0030G0015</name>
</gene>
<sequence length="44" mass="4564">LRVTEKSSVNSIPEVFPLSEAGVVALALVLCDEVLSTASYAATL</sequence>
<dbReference type="AlphaFoldDB" id="A0A0G1WYP2"/>
<comment type="caution">
    <text evidence="1">The sequence shown here is derived from an EMBL/GenBank/DDBJ whole genome shotgun (WGS) entry which is preliminary data.</text>
</comment>
<evidence type="ECO:0000313" key="1">
    <source>
        <dbReference type="EMBL" id="KKU87345.1"/>
    </source>
</evidence>
<dbReference type="Proteomes" id="UP000034739">
    <property type="component" value="Unassembled WGS sequence"/>
</dbReference>
<protein>
    <submittedName>
        <fullName evidence="1">Uncharacterized protein</fullName>
    </submittedName>
</protein>
<accession>A0A0G1WYP2</accession>
<evidence type="ECO:0000313" key="2">
    <source>
        <dbReference type="Proteomes" id="UP000034739"/>
    </source>
</evidence>
<organism evidence="1 2">
    <name type="scientific">Candidatus Gottesmanbacteria bacterium GW2011_GWA2_47_9</name>
    <dbReference type="NCBI Taxonomy" id="1618445"/>
    <lineage>
        <taxon>Bacteria</taxon>
        <taxon>Candidatus Gottesmaniibacteriota</taxon>
    </lineage>
</organism>
<proteinExistence type="predicted"/>
<name>A0A0G1WYP2_9BACT</name>
<feature type="non-terminal residue" evidence="1">
    <location>
        <position position="1"/>
    </location>
</feature>
<reference evidence="1 2" key="1">
    <citation type="journal article" date="2015" name="Nature">
        <title>rRNA introns, odd ribosomes, and small enigmatic genomes across a large radiation of phyla.</title>
        <authorList>
            <person name="Brown C.T."/>
            <person name="Hug L.A."/>
            <person name="Thomas B.C."/>
            <person name="Sharon I."/>
            <person name="Castelle C.J."/>
            <person name="Singh A."/>
            <person name="Wilkins M.J."/>
            <person name="Williams K.H."/>
            <person name="Banfield J.F."/>
        </authorList>
    </citation>
    <scope>NUCLEOTIDE SEQUENCE [LARGE SCALE GENOMIC DNA]</scope>
</reference>
<dbReference type="EMBL" id="LCOY01000030">
    <property type="protein sequence ID" value="KKU87345.1"/>
    <property type="molecule type" value="Genomic_DNA"/>
</dbReference>